<dbReference type="Proteomes" id="UP001374952">
    <property type="component" value="Unassembled WGS sequence"/>
</dbReference>
<keyword evidence="1" id="KW-0378">Hydrolase</keyword>
<evidence type="ECO:0000313" key="1">
    <source>
        <dbReference type="EMBL" id="MEL0604144.1"/>
    </source>
</evidence>
<proteinExistence type="predicted"/>
<accession>A0ACC6R359</accession>
<dbReference type="EMBL" id="JBAKAX010000006">
    <property type="protein sequence ID" value="MEL0604144.1"/>
    <property type="molecule type" value="Genomic_DNA"/>
</dbReference>
<keyword evidence="2" id="KW-1185">Reference proteome</keyword>
<evidence type="ECO:0000313" key="2">
    <source>
        <dbReference type="Proteomes" id="UP001374952"/>
    </source>
</evidence>
<gene>
    <name evidence="1" type="ORF">V6250_08190</name>
</gene>
<sequence>MNLSKHYSLSNKTFVKALIITSIMCFNAACNNERKAESPKQTSELIAAPADLKVGEGFKSSIGYYESEPRFSWQIGEIAHSNFQSAYQVQVATTLNLLKEQPDLWDSKKVNSSSTSWVKYQGEPLTSRQKVYWRVRVWDEENQTSNWSDPQSIELGLLTNKDWQAKWIGHPDTKQANQPSKTTIATPQYFRKSFNINKDIEKARLYITSKGVFKPYINGKEVSKVDVMTPGWTPYSKRIETLTYDMTNKLTKGENTLASILAGGWFSARIADLKDTDHVHSPLLLAQLEIHFTDGSSQVVATDQSWKVTQNGPIRFASNYDGEHYSQALEQPNWNKNNFNSATWQSAYTQKIDPAIKLSPKRHAPIRVINELSPIKIINISKDSVVFDFGQNMVGVPEIEVPSVANQKIKVEFAEALHKGEFYTDNYRSALSTNYFTPSKSGLIKYKPTFTFHGYRYIKLSGFDSSKKPSKDWVKALVQHSDIKLYDNFNSSHTKLNQLFSNINWGLKSNFYDVPLDCPQRDERLGWTGDANAFVTPSMYMADAYGFWSAWLESMREEQTDNGKIPLYIPYVEWIKWTSSGWGDAATIIPWELYIMTGDESVLSDNYAMMKNWLNYHESQSNNHISNMQTFGDWLQPYPEAKGKKANRGDTDFSLIGTAFYARSVELTLNTAKVLNQHADIEQLTKLHQQIKTAFRDTFFDKNLIPKKGKPTQTAYLLALEFNLLEPAETKKAQHLLIELIEEADNHLRTGFLGTPLLASALQEAGRSDLVYQLLFKESYPSWFYSINNGATTTWERWNSYSLEDGFNPQGMNSLNHYAYGTISRWFYEGILGITPIKAGFKEFKVSPQFSYHLNQVGGTVQTTNGAIELDWSLEGDTASISLTVPKNSAAILDLDHLTNVTILQHGKPVTGQKKLTPGEYLIHGKI</sequence>
<name>A0ACC6R359_9GAMM</name>
<comment type="caution">
    <text evidence="1">The sequence shown here is derived from an EMBL/GenBank/DDBJ whole genome shotgun (WGS) entry which is preliminary data.</text>
</comment>
<reference evidence="1" key="1">
    <citation type="submission" date="2024-02" db="EMBL/GenBank/DDBJ databases">
        <title>Bacteria isolated from the canopy kelp, Nereocystis luetkeana.</title>
        <authorList>
            <person name="Pfister C.A."/>
            <person name="Younker I.T."/>
            <person name="Light S.H."/>
        </authorList>
    </citation>
    <scope>NUCLEOTIDE SEQUENCE</scope>
    <source>
        <strain evidence="1">TN.2.01</strain>
    </source>
</reference>
<protein>
    <submittedName>
        <fullName evidence="1">Family 78 glycoside hydrolase catalytic domain</fullName>
    </submittedName>
</protein>
<organism evidence="1 2">
    <name type="scientific">Pseudoalteromonas undina</name>
    <dbReference type="NCBI Taxonomy" id="43660"/>
    <lineage>
        <taxon>Bacteria</taxon>
        <taxon>Pseudomonadati</taxon>
        <taxon>Pseudomonadota</taxon>
        <taxon>Gammaproteobacteria</taxon>
        <taxon>Alteromonadales</taxon>
        <taxon>Pseudoalteromonadaceae</taxon>
        <taxon>Pseudoalteromonas</taxon>
    </lineage>
</organism>